<dbReference type="InterPro" id="IPR047130">
    <property type="entry name" value="7TM_GPCR_Srsx_nematod"/>
</dbReference>
<name>A0A183FI91_HELPZ</name>
<evidence type="ECO:0000256" key="1">
    <source>
        <dbReference type="SAM" id="Phobius"/>
    </source>
</evidence>
<dbReference type="Gene3D" id="1.20.1070.10">
    <property type="entry name" value="Rhodopsin 7-helix transmembrane proteins"/>
    <property type="match status" value="1"/>
</dbReference>
<dbReference type="PANTHER" id="PTHR23360">
    <property type="entry name" value="G-PROTEIN COUPLED RECEPTORS FAMILY 1 PROFILE DOMAIN-CONTAINING PROTEIN-RELATED"/>
    <property type="match status" value="1"/>
</dbReference>
<evidence type="ECO:0000313" key="2">
    <source>
        <dbReference type="Proteomes" id="UP000050761"/>
    </source>
</evidence>
<accession>A0A183FI91</accession>
<feature type="transmembrane region" description="Helical" evidence="1">
    <location>
        <begin position="232"/>
        <end position="250"/>
    </location>
</feature>
<evidence type="ECO:0000313" key="3">
    <source>
        <dbReference type="WBParaSite" id="HPBE_0000658501-mRNA-1"/>
    </source>
</evidence>
<sequence>LTLCILGSKNNRKRREFLLIVSQGVADTIYAVAFMLIAIHRLRLERSLTLQTEFHLSVKATFPPLFLHDISTPLLGLVPMAMSVNFLISSVIPLWYMTARTTYTSALILVPYSLTFLLLIINYLLLWDDQTPTSALCIASNGAAHPVSYGVMLGVRILVNLSSAAVYVAIVMYLSRSHGRSLQSLSSHQKKTHRNAKITLGMVTFNSMALLCVPDILLLINPFNITQKYSTILYSMTLSKTTINFLIYATRYREIRGILFRSIFGRIPIVKNRLSELSNGKRQTRGGQSQAGIEASNARAAQRLSLNQSVML</sequence>
<keyword evidence="1" id="KW-0472">Membrane</keyword>
<feature type="transmembrane region" description="Helical" evidence="1">
    <location>
        <begin position="74"/>
        <end position="96"/>
    </location>
</feature>
<dbReference type="PANTHER" id="PTHR23360:SF34">
    <property type="entry name" value="G-PROTEIN COUPLED RECEPTORS FAMILY 1 PROFILE DOMAIN-CONTAINING PROTEIN-RELATED"/>
    <property type="match status" value="1"/>
</dbReference>
<feature type="transmembrane region" description="Helical" evidence="1">
    <location>
        <begin position="17"/>
        <end position="39"/>
    </location>
</feature>
<feature type="transmembrane region" description="Helical" evidence="1">
    <location>
        <begin position="147"/>
        <end position="175"/>
    </location>
</feature>
<proteinExistence type="predicted"/>
<keyword evidence="1" id="KW-1133">Transmembrane helix</keyword>
<keyword evidence="1" id="KW-0812">Transmembrane</keyword>
<dbReference type="SUPFAM" id="SSF81321">
    <property type="entry name" value="Family A G protein-coupled receptor-like"/>
    <property type="match status" value="1"/>
</dbReference>
<feature type="transmembrane region" description="Helical" evidence="1">
    <location>
        <begin position="196"/>
        <end position="220"/>
    </location>
</feature>
<feature type="transmembrane region" description="Helical" evidence="1">
    <location>
        <begin position="108"/>
        <end position="127"/>
    </location>
</feature>
<dbReference type="AlphaFoldDB" id="A0A183FI91"/>
<reference evidence="3" key="1">
    <citation type="submission" date="2019-09" db="UniProtKB">
        <authorList>
            <consortium name="WormBaseParasite"/>
        </authorList>
    </citation>
    <scope>IDENTIFICATION</scope>
</reference>
<protein>
    <submittedName>
        <fullName evidence="3">G_PROTEIN_RECEP_F1_2 domain-containing protein</fullName>
    </submittedName>
</protein>
<dbReference type="Proteomes" id="UP000050761">
    <property type="component" value="Unassembled WGS sequence"/>
</dbReference>
<organism evidence="2 3">
    <name type="scientific">Heligmosomoides polygyrus</name>
    <name type="common">Parasitic roundworm</name>
    <dbReference type="NCBI Taxonomy" id="6339"/>
    <lineage>
        <taxon>Eukaryota</taxon>
        <taxon>Metazoa</taxon>
        <taxon>Ecdysozoa</taxon>
        <taxon>Nematoda</taxon>
        <taxon>Chromadorea</taxon>
        <taxon>Rhabditida</taxon>
        <taxon>Rhabditina</taxon>
        <taxon>Rhabditomorpha</taxon>
        <taxon>Strongyloidea</taxon>
        <taxon>Heligmosomidae</taxon>
        <taxon>Heligmosomoides</taxon>
    </lineage>
</organism>
<keyword evidence="2" id="KW-1185">Reference proteome</keyword>
<dbReference type="WBParaSite" id="HPBE_0000658501-mRNA-1">
    <property type="protein sequence ID" value="HPBE_0000658501-mRNA-1"/>
    <property type="gene ID" value="HPBE_0000658501"/>
</dbReference>